<gene>
    <name evidence="1" type="ORF">BN112_0783</name>
</gene>
<accession>A0A0C6P032</accession>
<evidence type="ECO:0000313" key="1">
    <source>
        <dbReference type="EMBL" id="CCJ52701.1"/>
    </source>
</evidence>
<dbReference type="GeneID" id="56479089"/>
<dbReference type="HOGENOM" id="CLU_089364_1_0_4"/>
<dbReference type="Proteomes" id="UP000007564">
    <property type="component" value="Chromosome"/>
</dbReference>
<dbReference type="EMBL" id="HE965806">
    <property type="protein sequence ID" value="CCJ52701.1"/>
    <property type="molecule type" value="Genomic_DNA"/>
</dbReference>
<proteinExistence type="predicted"/>
<evidence type="ECO:0000313" key="2">
    <source>
        <dbReference type="Proteomes" id="UP000007564"/>
    </source>
</evidence>
<sequence length="234" mass="25963">MTAHPGRAMEKHVAAPIRHDRDAMGELFIWTDIDPAHEEDFNQWYDREHMAERAGIAGFRWARRYRSQHGRRRYLALYRTENLHVFGSAAYRQAFERQTPWSLANFARMRDTNRRVMVVSPLAGVGTGAALGLLRLGSVELAARAAALAASAQEIEGVLALRVLTPDPQLSTPLPSEDPAARVLDPVLIIDATTEPAAAAAARSLAEQLELPTDGIQTFHLLWDLRADDLRAAP</sequence>
<dbReference type="AlphaFoldDB" id="A0A0C6P032"/>
<organism evidence="1 2">
    <name type="scientific">Bordetella bronchiseptica 253</name>
    <dbReference type="NCBI Taxonomy" id="568707"/>
    <lineage>
        <taxon>Bacteria</taxon>
        <taxon>Pseudomonadati</taxon>
        <taxon>Pseudomonadota</taxon>
        <taxon>Betaproteobacteria</taxon>
        <taxon>Burkholderiales</taxon>
        <taxon>Alcaligenaceae</taxon>
        <taxon>Bordetella</taxon>
    </lineage>
</organism>
<reference evidence="1 2" key="1">
    <citation type="journal article" date="2012" name="BMC Genomics">
        <title>Comparative genomics of the classical Bordetella subspecies: the evolution and exchange of virulence-associated diversity amongst closely related pathogens.</title>
        <authorList>
            <person name="Park J."/>
            <person name="Zhang Y."/>
            <person name="Buboltz A.M."/>
            <person name="Zhang X."/>
            <person name="Schuster S.C."/>
            <person name="Ahuja U."/>
            <person name="Liu M."/>
            <person name="Miller J.F."/>
            <person name="Sebaihia M."/>
            <person name="Bentley S.D."/>
            <person name="Parkhill J."/>
            <person name="Harvill E.T."/>
        </authorList>
    </citation>
    <scope>NUCLEOTIDE SEQUENCE [LARGE SCALE GENOMIC DNA]</scope>
    <source>
        <strain evidence="1 2">253</strain>
    </source>
</reference>
<dbReference type="KEGG" id="bbh:BN112_0783"/>
<name>A0A0C6P032_BORBO</name>
<protein>
    <submittedName>
        <fullName evidence="1">Uncharacterized protein</fullName>
    </submittedName>
</protein>
<dbReference type="OrthoDB" id="6537357at2"/>
<dbReference type="RefSeq" id="WP_003811100.1">
    <property type="nucleotide sequence ID" value="NC_019382.1"/>
</dbReference>